<name>A0AA37GY98_9PEZI</name>
<dbReference type="Proteomes" id="UP001055172">
    <property type="component" value="Unassembled WGS sequence"/>
</dbReference>
<dbReference type="EMBL" id="BPPX01000042">
    <property type="protein sequence ID" value="GJC89536.1"/>
    <property type="molecule type" value="Genomic_DNA"/>
</dbReference>
<proteinExistence type="predicted"/>
<protein>
    <submittedName>
        <fullName evidence="1">Uncharacterized protein</fullName>
    </submittedName>
</protein>
<keyword evidence="2" id="KW-1185">Reference proteome</keyword>
<dbReference type="AlphaFoldDB" id="A0AA37GY98"/>
<organism evidence="1 2">
    <name type="scientific">Colletotrichum liriopes</name>
    <dbReference type="NCBI Taxonomy" id="708192"/>
    <lineage>
        <taxon>Eukaryota</taxon>
        <taxon>Fungi</taxon>
        <taxon>Dikarya</taxon>
        <taxon>Ascomycota</taxon>
        <taxon>Pezizomycotina</taxon>
        <taxon>Sordariomycetes</taxon>
        <taxon>Hypocreomycetidae</taxon>
        <taxon>Glomerellales</taxon>
        <taxon>Glomerellaceae</taxon>
        <taxon>Colletotrichum</taxon>
        <taxon>Colletotrichum spaethianum species complex</taxon>
    </lineage>
</organism>
<evidence type="ECO:0000313" key="2">
    <source>
        <dbReference type="Proteomes" id="UP001055172"/>
    </source>
</evidence>
<evidence type="ECO:0000313" key="1">
    <source>
        <dbReference type="EMBL" id="GJC89536.1"/>
    </source>
</evidence>
<reference evidence="1 2" key="1">
    <citation type="submission" date="2021-07" db="EMBL/GenBank/DDBJ databases">
        <title>Genome data of Colletotrichum spaethianum.</title>
        <authorList>
            <person name="Utami Y.D."/>
            <person name="Hiruma K."/>
        </authorList>
    </citation>
    <scope>NUCLEOTIDE SEQUENCE [LARGE SCALE GENOMIC DNA]</scope>
    <source>
        <strain evidence="1 2">MAFF 242679</strain>
    </source>
</reference>
<accession>A0AA37GY98</accession>
<comment type="caution">
    <text evidence="1">The sequence shown here is derived from an EMBL/GenBank/DDBJ whole genome shotgun (WGS) entry which is preliminary data.</text>
</comment>
<sequence>MRERSDLMVFDHPVLIVHGTGGLRRPQDDGFEDPDSSFDECWVADIKDARGLCRVEEKVIARRDEPNVVEGKARTCYGAVSRPAARRQGREATRGGEARRSDAWGDVKYGLLWTPQLIGKQSPYQVCETSKSSSCVAR</sequence>
<gene>
    <name evidence="1" type="ORF">ColLi_12374</name>
</gene>